<keyword evidence="6" id="KW-0808">Transferase</keyword>
<dbReference type="PRINTS" id="PR00344">
    <property type="entry name" value="BCTRLSENSOR"/>
</dbReference>
<keyword evidence="3" id="KW-0597">Phosphoprotein</keyword>
<dbReference type="EMBL" id="JAENIL010000023">
    <property type="protein sequence ID" value="MBK1877917.1"/>
    <property type="molecule type" value="Genomic_DNA"/>
</dbReference>
<evidence type="ECO:0000256" key="2">
    <source>
        <dbReference type="ARBA" id="ARBA00012438"/>
    </source>
</evidence>
<dbReference type="Pfam" id="PF02518">
    <property type="entry name" value="HATPase_c"/>
    <property type="match status" value="1"/>
</dbReference>
<evidence type="ECO:0000313" key="6">
    <source>
        <dbReference type="EMBL" id="MBK1877917.1"/>
    </source>
</evidence>
<keyword evidence="7" id="KW-1185">Reference proteome</keyword>
<dbReference type="GO" id="GO:0000155">
    <property type="term" value="F:phosphorelay sensor kinase activity"/>
    <property type="evidence" value="ECO:0007669"/>
    <property type="project" value="TreeGrafter"/>
</dbReference>
<dbReference type="SUPFAM" id="SSF55874">
    <property type="entry name" value="ATPase domain of HSP90 chaperone/DNA topoisomerase II/histidine kinase"/>
    <property type="match status" value="1"/>
</dbReference>
<dbReference type="AlphaFoldDB" id="A0A934S127"/>
<dbReference type="RefSeq" id="WP_200356127.1">
    <property type="nucleotide sequence ID" value="NZ_JAENIL010000023.1"/>
</dbReference>
<evidence type="ECO:0000256" key="1">
    <source>
        <dbReference type="ARBA" id="ARBA00000085"/>
    </source>
</evidence>
<dbReference type="InterPro" id="IPR005467">
    <property type="entry name" value="His_kinase_dom"/>
</dbReference>
<keyword evidence="4" id="KW-0472">Membrane</keyword>
<dbReference type="InterPro" id="IPR004358">
    <property type="entry name" value="Sig_transdc_His_kin-like_C"/>
</dbReference>
<comment type="catalytic activity">
    <reaction evidence="1">
        <text>ATP + protein L-histidine = ADP + protein N-phospho-L-histidine.</text>
        <dbReference type="EC" id="2.7.13.3"/>
    </reaction>
</comment>
<accession>A0A934S127</accession>
<evidence type="ECO:0000259" key="5">
    <source>
        <dbReference type="PROSITE" id="PS50109"/>
    </source>
</evidence>
<feature type="transmembrane region" description="Helical" evidence="4">
    <location>
        <begin position="15"/>
        <end position="37"/>
    </location>
</feature>
<organism evidence="6 7">
    <name type="scientific">Pelagicoccus mobilis</name>
    <dbReference type="NCBI Taxonomy" id="415221"/>
    <lineage>
        <taxon>Bacteria</taxon>
        <taxon>Pseudomonadati</taxon>
        <taxon>Verrucomicrobiota</taxon>
        <taxon>Opitutia</taxon>
        <taxon>Puniceicoccales</taxon>
        <taxon>Pelagicoccaceae</taxon>
        <taxon>Pelagicoccus</taxon>
    </lineage>
</organism>
<evidence type="ECO:0000256" key="4">
    <source>
        <dbReference type="SAM" id="Phobius"/>
    </source>
</evidence>
<evidence type="ECO:0000313" key="7">
    <source>
        <dbReference type="Proteomes" id="UP000617628"/>
    </source>
</evidence>
<evidence type="ECO:0000256" key="3">
    <source>
        <dbReference type="ARBA" id="ARBA00022553"/>
    </source>
</evidence>
<keyword evidence="4" id="KW-0812">Transmembrane</keyword>
<feature type="domain" description="Histidine kinase" evidence="5">
    <location>
        <begin position="262"/>
        <end position="467"/>
    </location>
</feature>
<comment type="caution">
    <text evidence="6">The sequence shown here is derived from an EMBL/GenBank/DDBJ whole genome shotgun (WGS) entry which is preliminary data.</text>
</comment>
<name>A0A934S127_9BACT</name>
<keyword evidence="6" id="KW-0418">Kinase</keyword>
<dbReference type="PANTHER" id="PTHR43547">
    <property type="entry name" value="TWO-COMPONENT HISTIDINE KINASE"/>
    <property type="match status" value="1"/>
</dbReference>
<gene>
    <name evidence="6" type="ORF">JIN87_13655</name>
</gene>
<dbReference type="InterPro" id="IPR036890">
    <property type="entry name" value="HATPase_C_sf"/>
</dbReference>
<dbReference type="SMART" id="SM00387">
    <property type="entry name" value="HATPase_c"/>
    <property type="match status" value="1"/>
</dbReference>
<dbReference type="Proteomes" id="UP000617628">
    <property type="component" value="Unassembled WGS sequence"/>
</dbReference>
<keyword evidence="4" id="KW-1133">Transmembrane helix</keyword>
<dbReference type="EC" id="2.7.13.3" evidence="2"/>
<dbReference type="PANTHER" id="PTHR43547:SF2">
    <property type="entry name" value="HYBRID SIGNAL TRANSDUCTION HISTIDINE KINASE C"/>
    <property type="match status" value="1"/>
</dbReference>
<dbReference type="PROSITE" id="PS50109">
    <property type="entry name" value="HIS_KIN"/>
    <property type="match status" value="1"/>
</dbReference>
<reference evidence="6" key="1">
    <citation type="submission" date="2021-01" db="EMBL/GenBank/DDBJ databases">
        <title>Modified the classification status of verrucomicrobia.</title>
        <authorList>
            <person name="Feng X."/>
        </authorList>
    </citation>
    <scope>NUCLEOTIDE SEQUENCE</scope>
    <source>
        <strain evidence="6">KCTC 13126</strain>
    </source>
</reference>
<proteinExistence type="predicted"/>
<sequence length="474" mass="50994">MNQPARSGLLGKSKMIGLGVMLGLLLVFSTVVVLVTFSVRNDIRLQMLDVDSHVLNLLVRNEIEQAEADAELVFEFESLGEVELWSALLETATLDGVFAVQYFDEAGELRQSSSELLVGHSVAESITHGLEEEGRHTVFSDELWLSDFADVDFSSDRRVAVSDIYLSLVSSDGNTDYGTARYLMDGSALAKQFSMLDLQLVRQASIAVGIGGALVLLIFWVAWKRLSEANARVLRHADRLTKANSELAMLARTSAVGSVTAHLIHGLKNPLAGLREVVSAGRSGEVELDEEEWKGASEAADRMQRMVQEVIGVLQDSSTGLSYEMESGELFRVLESRFTRVAEEQGIVFSVSGEGGVKMDSRVSNIVTLIVSNLVQNAIEATPESGRVGVTFSCAGPNASVRVEDSGKGVPEEMKGQLFSPVTSGKSGGAGIGLTISSQLAKHLGGSLRLLDTGEGAVFELEFPTEESFLEGVD</sequence>
<feature type="transmembrane region" description="Helical" evidence="4">
    <location>
        <begin position="204"/>
        <end position="223"/>
    </location>
</feature>
<dbReference type="InterPro" id="IPR003594">
    <property type="entry name" value="HATPase_dom"/>
</dbReference>
<protein>
    <recommendedName>
        <fullName evidence="2">histidine kinase</fullName>
        <ecNumber evidence="2">2.7.13.3</ecNumber>
    </recommendedName>
</protein>
<dbReference type="Gene3D" id="3.30.565.10">
    <property type="entry name" value="Histidine kinase-like ATPase, C-terminal domain"/>
    <property type="match status" value="1"/>
</dbReference>